<protein>
    <submittedName>
        <fullName evidence="2">Uncharacterized protein</fullName>
    </submittedName>
</protein>
<reference evidence="2" key="1">
    <citation type="journal article" date="2020" name="Fungal Divers.">
        <title>Resolving the Mortierellaceae phylogeny through synthesis of multi-gene phylogenetics and phylogenomics.</title>
        <authorList>
            <person name="Vandepol N."/>
            <person name="Liber J."/>
            <person name="Desiro A."/>
            <person name="Na H."/>
            <person name="Kennedy M."/>
            <person name="Barry K."/>
            <person name="Grigoriev I.V."/>
            <person name="Miller A.N."/>
            <person name="O'Donnell K."/>
            <person name="Stajich J.E."/>
            <person name="Bonito G."/>
        </authorList>
    </citation>
    <scope>NUCLEOTIDE SEQUENCE</scope>
    <source>
        <strain evidence="2">NRRL 2769</strain>
    </source>
</reference>
<organism evidence="2 3">
    <name type="scientific">Entomortierella chlamydospora</name>
    <dbReference type="NCBI Taxonomy" id="101097"/>
    <lineage>
        <taxon>Eukaryota</taxon>
        <taxon>Fungi</taxon>
        <taxon>Fungi incertae sedis</taxon>
        <taxon>Mucoromycota</taxon>
        <taxon>Mortierellomycotina</taxon>
        <taxon>Mortierellomycetes</taxon>
        <taxon>Mortierellales</taxon>
        <taxon>Mortierellaceae</taxon>
        <taxon>Entomortierella</taxon>
    </lineage>
</organism>
<feature type="non-terminal residue" evidence="2">
    <location>
        <position position="1"/>
    </location>
</feature>
<keyword evidence="3" id="KW-1185">Reference proteome</keyword>
<feature type="region of interest" description="Disordered" evidence="1">
    <location>
        <begin position="117"/>
        <end position="143"/>
    </location>
</feature>
<evidence type="ECO:0000313" key="2">
    <source>
        <dbReference type="EMBL" id="KAF9995143.1"/>
    </source>
</evidence>
<proteinExistence type="predicted"/>
<evidence type="ECO:0000313" key="3">
    <source>
        <dbReference type="Proteomes" id="UP000703661"/>
    </source>
</evidence>
<feature type="region of interest" description="Disordered" evidence="1">
    <location>
        <begin position="64"/>
        <end position="83"/>
    </location>
</feature>
<dbReference type="AlphaFoldDB" id="A0A9P6MEU8"/>
<gene>
    <name evidence="2" type="ORF">BGZ80_007596</name>
</gene>
<sequence length="143" mass="16710">EDSRCKYHVSLILKRWFKEELQDETDLRTVTGPESFQVAFPHRRSIPSTREHPTDTYMGNVHSLFTAESSIPPSSKESRRRKREYAEVIRAARYIASKIRDDRALYRELVNALKKIESSAKRRREGERSSSGKALENIKDSRQ</sequence>
<comment type="caution">
    <text evidence="2">The sequence shown here is derived from an EMBL/GenBank/DDBJ whole genome shotgun (WGS) entry which is preliminary data.</text>
</comment>
<dbReference type="EMBL" id="JAAAID010003914">
    <property type="protein sequence ID" value="KAF9995143.1"/>
    <property type="molecule type" value="Genomic_DNA"/>
</dbReference>
<dbReference type="Proteomes" id="UP000703661">
    <property type="component" value="Unassembled WGS sequence"/>
</dbReference>
<evidence type="ECO:0000256" key="1">
    <source>
        <dbReference type="SAM" id="MobiDB-lite"/>
    </source>
</evidence>
<name>A0A9P6MEU8_9FUNG</name>
<accession>A0A9P6MEU8</accession>
<feature type="non-terminal residue" evidence="2">
    <location>
        <position position="143"/>
    </location>
</feature>